<keyword evidence="6" id="KW-0131">Cell cycle</keyword>
<dbReference type="GO" id="GO:0070979">
    <property type="term" value="P:protein K11-linked ubiquitination"/>
    <property type="evidence" value="ECO:0007669"/>
    <property type="project" value="TreeGrafter"/>
</dbReference>
<dbReference type="Pfam" id="PF12862">
    <property type="entry name" value="ANAPC5"/>
    <property type="match status" value="1"/>
</dbReference>
<dbReference type="GO" id="GO:0005680">
    <property type="term" value="C:anaphase-promoting complex"/>
    <property type="evidence" value="ECO:0007669"/>
    <property type="project" value="InterPro"/>
</dbReference>
<sequence length="666" mass="75499">MDRENGAKCITADKVVIAVLVSCVSEFSDVECTVRPSQNIVKFSEDQERKAFFLLLKYVKSCILPSFSILCREVDSVGHQPFIDMFTTDIRELTDEELAVEKLHQIFSNLESQKVETGSSTVIGFFFRRYLMAFDYLQFEDTADLLRDVKLIVDGKLMSGPKDTFLEEQARMLEIDERKVARPVELQNMINVSSKDIAPFVAYMNAMRVKDFPDALFHLHAYFDKKYTKKTDICGAVLAHAGAHSSLGMTQSVEECMTESVEVAPPPLPPQSQSASHHLPQSPFLSVLTWLPGVPNLMNVYRQQLSRAMDIKDPKLAAKISIHATVAMCRLAQTNKNFSLAGYIQLLNHCSNYLHNENDGNLLAATKAALFYRSSLPSLSVVSYTSVLSDVTCNGELQAKAIVGLARLFSHRTKFLEKLFEHAARRFPRYSRYSELIEEEKAKLLRLPKVLRENNIPKAYALASDVHKNDDTKSIITILLESERYEEAWKMLRLTTNEDILPVTRVKLLAFGATLLQFTSQVALEPLTQALIFCDDYNMCSDEKTDILLRICYQLLAMRLPTKALWIAKQMAKMKCLNVNKTLNEAKIIKAKAYSILGLFPKALGVLELIESDCFSTEKLIGLTYFRARLYDATGQMRKRNEQSQYLSKLIGSRPYRSRKLCLLTV</sequence>
<reference evidence="8 9" key="1">
    <citation type="submission" date="2020-08" db="EMBL/GenBank/DDBJ databases">
        <authorList>
            <person name="Hejnol A."/>
        </authorList>
    </citation>
    <scope>NUCLEOTIDE SEQUENCE [LARGE SCALE GENOMIC DNA]</scope>
</reference>
<dbReference type="PANTHER" id="PTHR12830">
    <property type="entry name" value="ANAPHASE-PROMOTING COMPLEX SUBUNIT 5"/>
    <property type="match status" value="1"/>
</dbReference>
<name>A0A7I8VKI3_9ANNE</name>
<dbReference type="Proteomes" id="UP000549394">
    <property type="component" value="Unassembled WGS sequence"/>
</dbReference>
<comment type="caution">
    <text evidence="8">The sequence shown here is derived from an EMBL/GenBank/DDBJ whole genome shotgun (WGS) entry which is preliminary data.</text>
</comment>
<evidence type="ECO:0000259" key="7">
    <source>
        <dbReference type="Pfam" id="PF12862"/>
    </source>
</evidence>
<proteinExistence type="inferred from homology"/>
<evidence type="ECO:0000256" key="2">
    <source>
        <dbReference type="ARBA" id="ARBA00016066"/>
    </source>
</evidence>
<evidence type="ECO:0000256" key="3">
    <source>
        <dbReference type="ARBA" id="ARBA00022618"/>
    </source>
</evidence>
<evidence type="ECO:0000256" key="4">
    <source>
        <dbReference type="ARBA" id="ARBA00022776"/>
    </source>
</evidence>
<dbReference type="PANTHER" id="PTHR12830:SF9">
    <property type="entry name" value="ANAPHASE-PROMOTING COMPLEX SUBUNIT 5"/>
    <property type="match status" value="1"/>
</dbReference>
<evidence type="ECO:0000313" key="8">
    <source>
        <dbReference type="EMBL" id="CAD5116211.1"/>
    </source>
</evidence>
<keyword evidence="3" id="KW-0132">Cell division</keyword>
<keyword evidence="9" id="KW-1185">Reference proteome</keyword>
<evidence type="ECO:0000256" key="1">
    <source>
        <dbReference type="ARBA" id="ARBA00007450"/>
    </source>
</evidence>
<dbReference type="GO" id="GO:0031145">
    <property type="term" value="P:anaphase-promoting complex-dependent catabolic process"/>
    <property type="evidence" value="ECO:0007669"/>
    <property type="project" value="TreeGrafter"/>
</dbReference>
<dbReference type="InterPro" id="IPR037679">
    <property type="entry name" value="Apc5"/>
</dbReference>
<keyword evidence="4" id="KW-0498">Mitosis</keyword>
<protein>
    <recommendedName>
        <fullName evidence="2">Anaphase-promoting complex subunit 5</fullName>
    </recommendedName>
</protein>
<evidence type="ECO:0000256" key="6">
    <source>
        <dbReference type="ARBA" id="ARBA00023306"/>
    </source>
</evidence>
<accession>A0A7I8VKI3</accession>
<comment type="similarity">
    <text evidence="1">Belongs to the APC5 family.</text>
</comment>
<dbReference type="EMBL" id="CAJFCJ010000006">
    <property type="protein sequence ID" value="CAD5116211.1"/>
    <property type="molecule type" value="Genomic_DNA"/>
</dbReference>
<dbReference type="GO" id="GO:0045842">
    <property type="term" value="P:positive regulation of mitotic metaphase/anaphase transition"/>
    <property type="evidence" value="ECO:0007669"/>
    <property type="project" value="TreeGrafter"/>
</dbReference>
<feature type="domain" description="Anaphase-promoting complex subunit 5" evidence="7">
    <location>
        <begin position="200"/>
        <end position="264"/>
    </location>
</feature>
<dbReference type="OrthoDB" id="2504561at2759"/>
<gene>
    <name evidence="8" type="ORF">DGYR_LOCUS4855</name>
</gene>
<keyword evidence="5" id="KW-0833">Ubl conjugation pathway</keyword>
<dbReference type="AlphaFoldDB" id="A0A7I8VKI3"/>
<evidence type="ECO:0000313" key="9">
    <source>
        <dbReference type="Proteomes" id="UP000549394"/>
    </source>
</evidence>
<organism evidence="8 9">
    <name type="scientific">Dimorphilus gyrociliatus</name>
    <dbReference type="NCBI Taxonomy" id="2664684"/>
    <lineage>
        <taxon>Eukaryota</taxon>
        <taxon>Metazoa</taxon>
        <taxon>Spiralia</taxon>
        <taxon>Lophotrochozoa</taxon>
        <taxon>Annelida</taxon>
        <taxon>Polychaeta</taxon>
        <taxon>Polychaeta incertae sedis</taxon>
        <taxon>Dinophilidae</taxon>
        <taxon>Dimorphilus</taxon>
    </lineage>
</organism>
<dbReference type="GO" id="GO:0051301">
    <property type="term" value="P:cell division"/>
    <property type="evidence" value="ECO:0007669"/>
    <property type="project" value="UniProtKB-KW"/>
</dbReference>
<dbReference type="InterPro" id="IPR026000">
    <property type="entry name" value="Apc5_dom"/>
</dbReference>
<evidence type="ECO:0000256" key="5">
    <source>
        <dbReference type="ARBA" id="ARBA00022786"/>
    </source>
</evidence>